<dbReference type="GeneTree" id="ENSGT01010000222294"/>
<keyword evidence="1" id="KW-1133">Transmembrane helix</keyword>
<sequence>MIITDLTEKDSAEYKFRLPTTDEGRFSGLPGVILTVTDILLEMDPTSVSEGERVTLRCRTKCTVGLKPTYIWYKNGQRLNNPITSYNSLILDPVSSEDAGNYSCTVEGFERILSPEETLTVRYGPRNTSVSVSPSGEIAEGNSVTLTCSSDANPPVDKYTWYKKNVTSPKASGQSYSITNIISEDRGEYYCEAQNTIASNNSTALMIIVAGKQTSVVTAAAGIIVVVLVLILCLSGLMWFRKAFKSTSDTRETRDTADHGQGDSSPVYDNISGMAMTPTAAQTAATVDQDDVHYASVHFSHSKNQEVLLYSTVHQPQPQKQDEDVQYAAVQFNRPSAAT</sequence>
<feature type="domain" description="Ig-like" evidence="2">
    <location>
        <begin position="125"/>
        <end position="207"/>
    </location>
</feature>
<dbReference type="SMART" id="SM00408">
    <property type="entry name" value="IGc2"/>
    <property type="match status" value="2"/>
</dbReference>
<dbReference type="AlphaFoldDB" id="A0A4W5KDD3"/>
<dbReference type="SMART" id="SM00409">
    <property type="entry name" value="IG"/>
    <property type="match status" value="2"/>
</dbReference>
<dbReference type="InterPro" id="IPR013783">
    <property type="entry name" value="Ig-like_fold"/>
</dbReference>
<reference evidence="3" key="3">
    <citation type="submission" date="2025-09" db="UniProtKB">
        <authorList>
            <consortium name="Ensembl"/>
        </authorList>
    </citation>
    <scope>IDENTIFICATION</scope>
</reference>
<dbReference type="InterPro" id="IPR003599">
    <property type="entry name" value="Ig_sub"/>
</dbReference>
<dbReference type="InterPro" id="IPR003598">
    <property type="entry name" value="Ig_sub2"/>
</dbReference>
<evidence type="ECO:0000313" key="4">
    <source>
        <dbReference type="Proteomes" id="UP000314982"/>
    </source>
</evidence>
<feature type="domain" description="Ig-like" evidence="2">
    <location>
        <begin position="30"/>
        <end position="120"/>
    </location>
</feature>
<protein>
    <recommendedName>
        <fullName evidence="2">Ig-like domain-containing protein</fullName>
    </recommendedName>
</protein>
<dbReference type="Pfam" id="PF13927">
    <property type="entry name" value="Ig_3"/>
    <property type="match status" value="2"/>
</dbReference>
<evidence type="ECO:0000259" key="2">
    <source>
        <dbReference type="PROSITE" id="PS50835"/>
    </source>
</evidence>
<dbReference type="SUPFAM" id="SSF48726">
    <property type="entry name" value="Immunoglobulin"/>
    <property type="match status" value="2"/>
</dbReference>
<feature type="transmembrane region" description="Helical" evidence="1">
    <location>
        <begin position="216"/>
        <end position="240"/>
    </location>
</feature>
<organism evidence="3 4">
    <name type="scientific">Hucho hucho</name>
    <name type="common">huchen</name>
    <dbReference type="NCBI Taxonomy" id="62062"/>
    <lineage>
        <taxon>Eukaryota</taxon>
        <taxon>Metazoa</taxon>
        <taxon>Chordata</taxon>
        <taxon>Craniata</taxon>
        <taxon>Vertebrata</taxon>
        <taxon>Euteleostomi</taxon>
        <taxon>Actinopterygii</taxon>
        <taxon>Neopterygii</taxon>
        <taxon>Teleostei</taxon>
        <taxon>Protacanthopterygii</taxon>
        <taxon>Salmoniformes</taxon>
        <taxon>Salmonidae</taxon>
        <taxon>Salmoninae</taxon>
        <taxon>Hucho</taxon>
    </lineage>
</organism>
<evidence type="ECO:0000313" key="3">
    <source>
        <dbReference type="Ensembl" id="ENSHHUP00000009961.1"/>
    </source>
</evidence>
<dbReference type="PANTHER" id="PTHR46013">
    <property type="entry name" value="VASCULAR CELL ADHESION MOLECULE 1"/>
    <property type="match status" value="1"/>
</dbReference>
<proteinExistence type="predicted"/>
<dbReference type="Gene3D" id="2.60.40.10">
    <property type="entry name" value="Immunoglobulins"/>
    <property type="match status" value="2"/>
</dbReference>
<dbReference type="STRING" id="62062.ENSHHUP00000009961"/>
<dbReference type="Proteomes" id="UP000314982">
    <property type="component" value="Unassembled WGS sequence"/>
</dbReference>
<accession>A0A4W5KDD3</accession>
<keyword evidence="1" id="KW-0812">Transmembrane</keyword>
<reference evidence="3" key="2">
    <citation type="submission" date="2025-08" db="UniProtKB">
        <authorList>
            <consortium name="Ensembl"/>
        </authorList>
    </citation>
    <scope>IDENTIFICATION</scope>
</reference>
<dbReference type="InterPro" id="IPR036179">
    <property type="entry name" value="Ig-like_dom_sf"/>
</dbReference>
<keyword evidence="4" id="KW-1185">Reference proteome</keyword>
<dbReference type="Ensembl" id="ENSHHUT00000010269.1">
    <property type="protein sequence ID" value="ENSHHUP00000009961.1"/>
    <property type="gene ID" value="ENSHHUG00000006077.1"/>
</dbReference>
<dbReference type="PANTHER" id="PTHR46013:SF4">
    <property type="entry name" value="B-CELL RECEPTOR CD22-RELATED"/>
    <property type="match status" value="1"/>
</dbReference>
<dbReference type="PROSITE" id="PS50835">
    <property type="entry name" value="IG_LIKE"/>
    <property type="match status" value="2"/>
</dbReference>
<dbReference type="InterPro" id="IPR007110">
    <property type="entry name" value="Ig-like_dom"/>
</dbReference>
<reference evidence="4" key="1">
    <citation type="submission" date="2018-06" db="EMBL/GenBank/DDBJ databases">
        <title>Genome assembly of Danube salmon.</title>
        <authorList>
            <person name="Macqueen D.J."/>
            <person name="Gundappa M.K."/>
        </authorList>
    </citation>
    <scope>NUCLEOTIDE SEQUENCE [LARGE SCALE GENOMIC DNA]</scope>
</reference>
<keyword evidence="1" id="KW-0472">Membrane</keyword>
<evidence type="ECO:0000256" key="1">
    <source>
        <dbReference type="SAM" id="Phobius"/>
    </source>
</evidence>
<name>A0A4W5KDD3_9TELE</name>